<gene>
    <name evidence="1" type="ORF">GCM10008932_05390</name>
</gene>
<keyword evidence="2" id="KW-1185">Reference proteome</keyword>
<dbReference type="Proteomes" id="UP001501166">
    <property type="component" value="Unassembled WGS sequence"/>
</dbReference>
<organism evidence="1 2">
    <name type="scientific">Alkalibacterium iburiense</name>
    <dbReference type="NCBI Taxonomy" id="290589"/>
    <lineage>
        <taxon>Bacteria</taxon>
        <taxon>Bacillati</taxon>
        <taxon>Bacillota</taxon>
        <taxon>Bacilli</taxon>
        <taxon>Lactobacillales</taxon>
        <taxon>Carnobacteriaceae</taxon>
        <taxon>Alkalibacterium</taxon>
    </lineage>
</organism>
<reference evidence="1 2" key="1">
    <citation type="journal article" date="2019" name="Int. J. Syst. Evol. Microbiol.">
        <title>The Global Catalogue of Microorganisms (GCM) 10K type strain sequencing project: providing services to taxonomists for standard genome sequencing and annotation.</title>
        <authorList>
            <consortium name="The Broad Institute Genomics Platform"/>
            <consortium name="The Broad Institute Genome Sequencing Center for Infectious Disease"/>
            <person name="Wu L."/>
            <person name="Ma J."/>
        </authorList>
    </citation>
    <scope>NUCLEOTIDE SEQUENCE [LARGE SCALE GENOMIC DNA]</scope>
    <source>
        <strain evidence="1 2">JCM 12662</strain>
    </source>
</reference>
<name>A0ABN0X559_9LACT</name>
<evidence type="ECO:0000313" key="2">
    <source>
        <dbReference type="Proteomes" id="UP001501166"/>
    </source>
</evidence>
<sequence>MLKEGYIVEKSVKVLGITSPFIAVTNKGQRLLDQLTQYENHLISMAKDKTLSYRQLIPEESFLIWAALYGKEEELIKRLEDLMPDWSEGDMASFPPYYMHYYGLQVFSSSMHSGRAAAGYSSAGMGGGTSIGGGGGAMGGGGGGAR</sequence>
<protein>
    <recommendedName>
        <fullName evidence="3">DUF2207 domain-containing protein</fullName>
    </recommendedName>
</protein>
<evidence type="ECO:0000313" key="1">
    <source>
        <dbReference type="EMBL" id="GAA0355299.1"/>
    </source>
</evidence>
<evidence type="ECO:0008006" key="3">
    <source>
        <dbReference type="Google" id="ProtNLM"/>
    </source>
</evidence>
<dbReference type="EMBL" id="BAAACW010000034">
    <property type="protein sequence ID" value="GAA0355299.1"/>
    <property type="molecule type" value="Genomic_DNA"/>
</dbReference>
<comment type="caution">
    <text evidence="1">The sequence shown here is derived from an EMBL/GenBank/DDBJ whole genome shotgun (WGS) entry which is preliminary data.</text>
</comment>
<proteinExistence type="predicted"/>
<accession>A0ABN0X559</accession>